<dbReference type="EMBL" id="JABFAF010000011">
    <property type="protein sequence ID" value="MBA0870537.1"/>
    <property type="molecule type" value="Genomic_DNA"/>
</dbReference>
<evidence type="ECO:0008006" key="3">
    <source>
        <dbReference type="Google" id="ProtNLM"/>
    </source>
</evidence>
<name>A0A7J9MI44_GOSSC</name>
<dbReference type="AlphaFoldDB" id="A0A7J9MI44"/>
<comment type="caution">
    <text evidence="1">The sequence shown here is derived from an EMBL/GenBank/DDBJ whole genome shotgun (WGS) entry which is preliminary data.</text>
</comment>
<accession>A0A7J9MI44</accession>
<sequence length="20" mass="2313">MTSKKLNEEPYEVKISCTVL</sequence>
<reference evidence="1 2" key="1">
    <citation type="journal article" date="2019" name="Genome Biol. Evol.">
        <title>Insights into the evolution of the New World diploid cottons (Gossypium, subgenus Houzingenia) based on genome sequencing.</title>
        <authorList>
            <person name="Grover C.E."/>
            <person name="Arick M.A. 2nd"/>
            <person name="Thrash A."/>
            <person name="Conover J.L."/>
            <person name="Sanders W.S."/>
            <person name="Peterson D.G."/>
            <person name="Frelichowski J.E."/>
            <person name="Scheffler J.A."/>
            <person name="Scheffler B.E."/>
            <person name="Wendel J.F."/>
        </authorList>
    </citation>
    <scope>NUCLEOTIDE SEQUENCE [LARGE SCALE GENOMIC DNA]</scope>
    <source>
        <strain evidence="1">1</strain>
        <tissue evidence="1">Leaf</tissue>
    </source>
</reference>
<organism evidence="1 2">
    <name type="scientific">Gossypium schwendimanii</name>
    <name type="common">Cotton</name>
    <dbReference type="NCBI Taxonomy" id="34291"/>
    <lineage>
        <taxon>Eukaryota</taxon>
        <taxon>Viridiplantae</taxon>
        <taxon>Streptophyta</taxon>
        <taxon>Embryophyta</taxon>
        <taxon>Tracheophyta</taxon>
        <taxon>Spermatophyta</taxon>
        <taxon>Magnoliopsida</taxon>
        <taxon>eudicotyledons</taxon>
        <taxon>Gunneridae</taxon>
        <taxon>Pentapetalae</taxon>
        <taxon>rosids</taxon>
        <taxon>malvids</taxon>
        <taxon>Malvales</taxon>
        <taxon>Malvaceae</taxon>
        <taxon>Malvoideae</taxon>
        <taxon>Gossypium</taxon>
    </lineage>
</organism>
<proteinExistence type="predicted"/>
<evidence type="ECO:0000313" key="1">
    <source>
        <dbReference type="EMBL" id="MBA0870537.1"/>
    </source>
</evidence>
<evidence type="ECO:0000313" key="2">
    <source>
        <dbReference type="Proteomes" id="UP000593576"/>
    </source>
</evidence>
<gene>
    <name evidence="1" type="ORF">Goshw_013827</name>
</gene>
<dbReference type="Proteomes" id="UP000593576">
    <property type="component" value="Unassembled WGS sequence"/>
</dbReference>
<protein>
    <recommendedName>
        <fullName evidence="3">Ribosomal protein S12</fullName>
    </recommendedName>
</protein>
<keyword evidence="2" id="KW-1185">Reference proteome</keyword>